<feature type="transmembrane region" description="Helical" evidence="7">
    <location>
        <begin position="437"/>
        <end position="458"/>
    </location>
</feature>
<evidence type="ECO:0000256" key="6">
    <source>
        <dbReference type="ARBA" id="ARBA00038076"/>
    </source>
</evidence>
<sequence length="847" mass="87647">MLRATLKNLLFRKLRLLLSGLAVVLGVTFVSGSFVLTDTLGRSFDDLYALQYRTVDVQIRPAPPKSTTEDDDEIRTGVPADLVTRVRSMSGVAAATGVISVDGARVIGSNGKVVTTNGPSRLGSNWIGENDLVRLRAGRAPADGDEVVLNAALLDAAGVEVGDRVGILTMQPKRTFTVVGVMEYAGGRDSLGGNLEVSFHESVAARLMLGRDEVYSAVDVEPAAGFAPGAVRDDVRAALGSEFRVQTGAELQATARKDAQSDLQLFNGILLAFAAVSLLVGIFLILNTFSILVAQRTRELALLRALGGSRGQVIGSVVLEAIVIGVTAAAVGLGLGVGAGTLLAWLFSTRGGTGLELAGVGVPSAAPIAAFGVGVLVSMVAAVSPALRASRIPVIAALQEAATPDRSLAKITVAGTAVAALGATILAVGYSRDGQPWFAGAGAVAAFIGLLLLTPALARPAVSRIGRVFSFGAAGQLGRLNSARDPRRTAITATTLMVGIALITGMNTVLASINASVRDRVTDTMMADLIVAGDTSLADDPPTFDPAVLERIRSLPGVAAVAGTYQSQAQIEGNPASIAVVTDIPALAHMRSIKTTEGTLADLGTDRVAVDERTARERSLHAGSIVTVKLAYGDARHLTVAAVYTGGEGVAPWLMPKSVVKDLAVPQLSGVDLTVTGVVPFEDVRRDVETLLRDSPEITVTDRDGYIKRQTSQYDLVVTMSQILLALAVLIAVLGVINTLALSVLERTRELGLLRVIGLSRGQTMRMVTVEAVIISVFGAMLGTVSGTGLGAAAVRTLEASGITTVAVPWSRITLYLSLGAAAGVIAAVLPAARAARTNALDAISYE</sequence>
<keyword evidence="3 7" id="KW-0812">Transmembrane</keyword>
<evidence type="ECO:0000313" key="10">
    <source>
        <dbReference type="EMBL" id="MBO3743770.1"/>
    </source>
</evidence>
<evidence type="ECO:0000313" key="11">
    <source>
        <dbReference type="Proteomes" id="UP000679690"/>
    </source>
</evidence>
<dbReference type="InterPro" id="IPR003838">
    <property type="entry name" value="ABC3_permease_C"/>
</dbReference>
<feature type="transmembrane region" description="Helical" evidence="7">
    <location>
        <begin position="766"/>
        <end position="793"/>
    </location>
</feature>
<evidence type="ECO:0000256" key="7">
    <source>
        <dbReference type="SAM" id="Phobius"/>
    </source>
</evidence>
<keyword evidence="11" id="KW-1185">Reference proteome</keyword>
<feature type="domain" description="MacB-like periplasmic core" evidence="9">
    <location>
        <begin position="489"/>
        <end position="646"/>
    </location>
</feature>
<dbReference type="InterPro" id="IPR025857">
    <property type="entry name" value="MacB_PCD"/>
</dbReference>
<dbReference type="EMBL" id="JAGFNS010000045">
    <property type="protein sequence ID" value="MBO3743770.1"/>
    <property type="molecule type" value="Genomic_DNA"/>
</dbReference>
<proteinExistence type="inferred from homology"/>
<evidence type="ECO:0000259" key="9">
    <source>
        <dbReference type="Pfam" id="PF12704"/>
    </source>
</evidence>
<evidence type="ECO:0000256" key="3">
    <source>
        <dbReference type="ARBA" id="ARBA00022692"/>
    </source>
</evidence>
<organism evidence="10 11">
    <name type="scientific">Actinoplanes flavus</name>
    <dbReference type="NCBI Taxonomy" id="2820290"/>
    <lineage>
        <taxon>Bacteria</taxon>
        <taxon>Bacillati</taxon>
        <taxon>Actinomycetota</taxon>
        <taxon>Actinomycetes</taxon>
        <taxon>Micromonosporales</taxon>
        <taxon>Micromonosporaceae</taxon>
        <taxon>Actinoplanes</taxon>
    </lineage>
</organism>
<accession>A0ABS3UYW5</accession>
<comment type="similarity">
    <text evidence="6">Belongs to the ABC-4 integral membrane protein family.</text>
</comment>
<feature type="domain" description="ABC3 transporter permease C-terminal" evidence="8">
    <location>
        <begin position="272"/>
        <end position="393"/>
    </location>
</feature>
<dbReference type="Pfam" id="PF02687">
    <property type="entry name" value="FtsX"/>
    <property type="match status" value="2"/>
</dbReference>
<comment type="caution">
    <text evidence="10">The sequence shown here is derived from an EMBL/GenBank/DDBJ whole genome shotgun (WGS) entry which is preliminary data.</text>
</comment>
<feature type="transmembrane region" description="Helical" evidence="7">
    <location>
        <begin position="313"/>
        <end position="346"/>
    </location>
</feature>
<feature type="transmembrane region" description="Helical" evidence="7">
    <location>
        <begin position="813"/>
        <end position="833"/>
    </location>
</feature>
<comment type="subcellular location">
    <subcellularLocation>
        <location evidence="1">Cell membrane</location>
        <topology evidence="1">Multi-pass membrane protein</topology>
    </subcellularLocation>
</comment>
<evidence type="ECO:0000259" key="8">
    <source>
        <dbReference type="Pfam" id="PF02687"/>
    </source>
</evidence>
<keyword evidence="5 7" id="KW-0472">Membrane</keyword>
<feature type="domain" description="ABC3 transporter permease C-terminal" evidence="8">
    <location>
        <begin position="723"/>
        <end position="839"/>
    </location>
</feature>
<dbReference type="PANTHER" id="PTHR30572">
    <property type="entry name" value="MEMBRANE COMPONENT OF TRANSPORTER-RELATED"/>
    <property type="match status" value="1"/>
</dbReference>
<keyword evidence="4 7" id="KW-1133">Transmembrane helix</keyword>
<feature type="transmembrane region" description="Helical" evidence="7">
    <location>
        <begin position="489"/>
        <end position="510"/>
    </location>
</feature>
<evidence type="ECO:0000256" key="4">
    <source>
        <dbReference type="ARBA" id="ARBA00022989"/>
    </source>
</evidence>
<feature type="transmembrane region" description="Helical" evidence="7">
    <location>
        <begin position="366"/>
        <end position="387"/>
    </location>
</feature>
<feature type="domain" description="MacB-like periplasmic core" evidence="9">
    <location>
        <begin position="18"/>
        <end position="237"/>
    </location>
</feature>
<dbReference type="RefSeq" id="WP_208473049.1">
    <property type="nucleotide sequence ID" value="NZ_JAGFNS010000045.1"/>
</dbReference>
<feature type="transmembrane region" description="Helical" evidence="7">
    <location>
        <begin position="265"/>
        <end position="292"/>
    </location>
</feature>
<feature type="transmembrane region" description="Helical" evidence="7">
    <location>
        <begin position="408"/>
        <end position="431"/>
    </location>
</feature>
<dbReference type="Proteomes" id="UP000679690">
    <property type="component" value="Unassembled WGS sequence"/>
</dbReference>
<dbReference type="InterPro" id="IPR050250">
    <property type="entry name" value="Macrolide_Exporter_MacB"/>
</dbReference>
<name>A0ABS3UYW5_9ACTN</name>
<feature type="transmembrane region" description="Helical" evidence="7">
    <location>
        <begin position="723"/>
        <end position="745"/>
    </location>
</feature>
<evidence type="ECO:0000256" key="5">
    <source>
        <dbReference type="ARBA" id="ARBA00023136"/>
    </source>
</evidence>
<gene>
    <name evidence="10" type="ORF">J5X75_40360</name>
</gene>
<evidence type="ECO:0000256" key="1">
    <source>
        <dbReference type="ARBA" id="ARBA00004651"/>
    </source>
</evidence>
<protein>
    <submittedName>
        <fullName evidence="10">ABC transporter permease</fullName>
    </submittedName>
</protein>
<keyword evidence="2" id="KW-1003">Cell membrane</keyword>
<reference evidence="10 11" key="1">
    <citation type="submission" date="2021-03" db="EMBL/GenBank/DDBJ databases">
        <title>Actinoplanes flavus sp. nov., a novel actinomycete isolated from Coconut Palm rhizosphere soil.</title>
        <authorList>
            <person name="Luo X."/>
        </authorList>
    </citation>
    <scope>NUCLEOTIDE SEQUENCE [LARGE SCALE GENOMIC DNA]</scope>
    <source>
        <strain evidence="10 11">NEAU-H7</strain>
    </source>
</reference>
<evidence type="ECO:0000256" key="2">
    <source>
        <dbReference type="ARBA" id="ARBA00022475"/>
    </source>
</evidence>
<dbReference type="PANTHER" id="PTHR30572:SF4">
    <property type="entry name" value="ABC TRANSPORTER PERMEASE YTRF"/>
    <property type="match status" value="1"/>
</dbReference>
<dbReference type="Pfam" id="PF12704">
    <property type="entry name" value="MacB_PCD"/>
    <property type="match status" value="2"/>
</dbReference>